<evidence type="ECO:0000313" key="2">
    <source>
        <dbReference type="EMBL" id="MFD2160013.1"/>
    </source>
</evidence>
<keyword evidence="3" id="KW-1185">Reference proteome</keyword>
<comment type="caution">
    <text evidence="2">The sequence shown here is derived from an EMBL/GenBank/DDBJ whole genome shotgun (WGS) entry which is preliminary data.</text>
</comment>
<proteinExistence type="predicted"/>
<evidence type="ECO:0000256" key="1">
    <source>
        <dbReference type="SAM" id="SignalP"/>
    </source>
</evidence>
<evidence type="ECO:0000313" key="3">
    <source>
        <dbReference type="Proteomes" id="UP001597389"/>
    </source>
</evidence>
<gene>
    <name evidence="2" type="ORF">ACFSW8_13985</name>
</gene>
<feature type="chain" id="PRO_5046873346" evidence="1">
    <location>
        <begin position="28"/>
        <end position="144"/>
    </location>
</feature>
<name>A0ABW4ZDN3_9BACT</name>
<dbReference type="Proteomes" id="UP001597389">
    <property type="component" value="Unassembled WGS sequence"/>
</dbReference>
<feature type="signal peptide" evidence="1">
    <location>
        <begin position="1"/>
        <end position="27"/>
    </location>
</feature>
<reference evidence="3" key="1">
    <citation type="journal article" date="2019" name="Int. J. Syst. Evol. Microbiol.">
        <title>The Global Catalogue of Microorganisms (GCM) 10K type strain sequencing project: providing services to taxonomists for standard genome sequencing and annotation.</title>
        <authorList>
            <consortium name="The Broad Institute Genomics Platform"/>
            <consortium name="The Broad Institute Genome Sequencing Center for Infectious Disease"/>
            <person name="Wu L."/>
            <person name="Ma J."/>
        </authorList>
    </citation>
    <scope>NUCLEOTIDE SEQUENCE [LARGE SCALE GENOMIC DNA]</scope>
    <source>
        <strain evidence="3">CCUG 57942</strain>
    </source>
</reference>
<keyword evidence="1" id="KW-0732">Signal</keyword>
<dbReference type="EMBL" id="JBHUJB010000061">
    <property type="protein sequence ID" value="MFD2160013.1"/>
    <property type="molecule type" value="Genomic_DNA"/>
</dbReference>
<protein>
    <submittedName>
        <fullName evidence="2">Uncharacterized protein</fullName>
    </submittedName>
</protein>
<accession>A0ABW4ZDN3</accession>
<dbReference type="RefSeq" id="WP_377088976.1">
    <property type="nucleotide sequence ID" value="NZ_JBHSJL010000014.1"/>
</dbReference>
<organism evidence="2 3">
    <name type="scientific">Rubritalea tangerina</name>
    <dbReference type="NCBI Taxonomy" id="430798"/>
    <lineage>
        <taxon>Bacteria</taxon>
        <taxon>Pseudomonadati</taxon>
        <taxon>Verrucomicrobiota</taxon>
        <taxon>Verrucomicrobiia</taxon>
        <taxon>Verrucomicrobiales</taxon>
        <taxon>Rubritaleaceae</taxon>
        <taxon>Rubritalea</taxon>
    </lineage>
</organism>
<sequence>MRNSLCSLGLKALVITAAITVSQPLFAEFKRPKISVTDPYLNSEILVSGKYHTLVPKGSILFLPERHKKRVANAPTGDYISLKKFISKNYAWLSTHEVTLEQARGTAPLPEQKMKTLQQSGRVIIAQYKKNPISVRSTKETQPK</sequence>